<evidence type="ECO:0000313" key="3">
    <source>
        <dbReference type="EMBL" id="TFF37976.1"/>
    </source>
</evidence>
<feature type="signal peptide" evidence="1">
    <location>
        <begin position="1"/>
        <end position="23"/>
    </location>
</feature>
<dbReference type="Gene3D" id="2.60.40.10">
    <property type="entry name" value="Immunoglobulins"/>
    <property type="match status" value="2"/>
</dbReference>
<proteinExistence type="predicted"/>
<dbReference type="OrthoDB" id="1652165at2"/>
<keyword evidence="4" id="KW-1185">Reference proteome</keyword>
<comment type="caution">
    <text evidence="3">The sequence shown here is derived from an EMBL/GenBank/DDBJ whole genome shotgun (WGS) entry which is preliminary data.</text>
</comment>
<dbReference type="InterPro" id="IPR035986">
    <property type="entry name" value="PKD_dom_sf"/>
</dbReference>
<dbReference type="RefSeq" id="WP_133229152.1">
    <property type="nucleotide sequence ID" value="NZ_SOZE01000008.1"/>
</dbReference>
<accession>A0A4Y8SHU1</accession>
<protein>
    <submittedName>
        <fullName evidence="3">T9SS type B sorting domain-containing protein</fullName>
    </submittedName>
</protein>
<evidence type="ECO:0000256" key="1">
    <source>
        <dbReference type="SAM" id="SignalP"/>
    </source>
</evidence>
<organism evidence="3 4">
    <name type="scientific">Mucilaginibacter psychrotolerans</name>
    <dbReference type="NCBI Taxonomy" id="1524096"/>
    <lineage>
        <taxon>Bacteria</taxon>
        <taxon>Pseudomonadati</taxon>
        <taxon>Bacteroidota</taxon>
        <taxon>Sphingobacteriia</taxon>
        <taxon>Sphingobacteriales</taxon>
        <taxon>Sphingobacteriaceae</taxon>
        <taxon>Mucilaginibacter</taxon>
    </lineage>
</organism>
<dbReference type="SMART" id="SM00409">
    <property type="entry name" value="IG"/>
    <property type="match status" value="1"/>
</dbReference>
<dbReference type="InterPro" id="IPR013783">
    <property type="entry name" value="Ig-like_fold"/>
</dbReference>
<dbReference type="SUPFAM" id="SSF48726">
    <property type="entry name" value="Immunoglobulin"/>
    <property type="match status" value="1"/>
</dbReference>
<reference evidence="3 4" key="1">
    <citation type="journal article" date="2017" name="Int. J. Syst. Evol. Microbiol.">
        <title>Mucilaginibacterpsychrotolerans sp. nov., isolated from peatlands.</title>
        <authorList>
            <person name="Deng Y."/>
            <person name="Shen L."/>
            <person name="Xu B."/>
            <person name="Liu Y."/>
            <person name="Gu Z."/>
            <person name="Liu H."/>
            <person name="Zhou Y."/>
        </authorList>
    </citation>
    <scope>NUCLEOTIDE SEQUENCE [LARGE SCALE GENOMIC DNA]</scope>
    <source>
        <strain evidence="3 4">NH7-4</strain>
    </source>
</reference>
<dbReference type="InterPro" id="IPR036179">
    <property type="entry name" value="Ig-like_dom_sf"/>
</dbReference>
<dbReference type="AlphaFoldDB" id="A0A4Y8SHU1"/>
<feature type="chain" id="PRO_5021406205" evidence="1">
    <location>
        <begin position="24"/>
        <end position="653"/>
    </location>
</feature>
<dbReference type="InterPro" id="IPR026341">
    <property type="entry name" value="T9SS_type_B"/>
</dbReference>
<evidence type="ECO:0000259" key="2">
    <source>
        <dbReference type="SMART" id="SM00409"/>
    </source>
</evidence>
<evidence type="ECO:0000313" key="4">
    <source>
        <dbReference type="Proteomes" id="UP000297540"/>
    </source>
</evidence>
<dbReference type="Pfam" id="PF13585">
    <property type="entry name" value="CHU_C"/>
    <property type="match status" value="1"/>
</dbReference>
<dbReference type="EMBL" id="SOZE01000008">
    <property type="protein sequence ID" value="TFF37976.1"/>
    <property type="molecule type" value="Genomic_DNA"/>
</dbReference>
<dbReference type="Proteomes" id="UP000297540">
    <property type="component" value="Unassembled WGS sequence"/>
</dbReference>
<name>A0A4Y8SHU1_9SPHI</name>
<dbReference type="SUPFAM" id="SSF49299">
    <property type="entry name" value="PKD domain"/>
    <property type="match status" value="1"/>
</dbReference>
<dbReference type="NCBIfam" id="TIGR04131">
    <property type="entry name" value="Bac_Flav_CTERM"/>
    <property type="match status" value="1"/>
</dbReference>
<gene>
    <name evidence="3" type="ORF">E2R66_10340</name>
</gene>
<sequence length="653" mass="69737">MRPIKLPIFIFLFSVLSILQVHAQVCKGSLGDPVINQDFGSGNGPGAPLGTLVTSYNYTADSCPNDGSYSIGSRTSGCFSGSWHTITKDHTGNANGYMMIINASNNPGQFFQQLTPVGALCQNTTYEFSAWILNLILPSSCNGQSSRPNITFIIETPDGVVLPTSDPNTGDILPTNLPDQWIQKRTFFTTPPGVTQVVLKMINNAPGGCGNDLLLDDITFRACGPVVQAGFAGSTSVTTQNVCEKQPAVFDISATPEEGYTSAAFQWQRNFNDGKGWVDTVGATEKSLHIVFPNSQVGDYMYRMGVAESSNISSLNCRVYSNPVTITVSKYPVVPAIPPTEVCEGETLTLTATGGVLYSWTGPNLPATSQNQLVIRNVTAANAGKYQVTVTSAQGCETIRFADVTVKPKPVITVSQTATICRSASTVITANAPGAASYSWAPATGLSDANVASPIASPDATTVYTVTVTGANGCSNTEQVTVKVVDRPTADAGKDKKIFQGQSVKLDGSSTGEVLSYSWSPTDYLDDPNSATPTASPMEDITYTLTVTSLNNCFTAQDEVFVRVYKKVVIPNTFSPNNDGTNDIWNIEALETYAQSTIKIFNKNGQQVYASTGYAKPWNGTLNGKLLPGGTYYYVIDLKNDSPLLSGWVLLVR</sequence>
<feature type="domain" description="Immunoglobulin" evidence="2">
    <location>
        <begin position="337"/>
        <end position="407"/>
    </location>
</feature>
<dbReference type="InterPro" id="IPR003599">
    <property type="entry name" value="Ig_sub"/>
</dbReference>
<keyword evidence="1" id="KW-0732">Signal</keyword>